<gene>
    <name evidence="3" type="ORF">BDN70DRAFT_810980</name>
</gene>
<dbReference type="GO" id="GO:0043386">
    <property type="term" value="P:mycotoxin biosynthetic process"/>
    <property type="evidence" value="ECO:0007669"/>
    <property type="project" value="InterPro"/>
</dbReference>
<sequence length="229" mass="26264">MLGRNFRICTRTVSSRFEDGKVINAHHCYLTAPANSAIENDNEVVVFNGSFRFPSIYRGPPTPELDQAWVDISTGVRLGRLTRDQLLKLGKEDTPSKVKYLPEDGGGYMVALEATHQLHCLNTLRKYLYFDHYSKFDPFFTEAKPETYRTHLEHCLEILRQALMCSADTGMITFEWVRGFSGAYPDFNTKHQCRNFEKLIAWQNANGIQDIPESRIVRQEGEIDLVNPP</sequence>
<dbReference type="AlphaFoldDB" id="A0A9P5YZ12"/>
<name>A0A9P5YZ12_9AGAR</name>
<dbReference type="PANTHER" id="PTHR33365:SF4">
    <property type="entry name" value="CYCLOCHLOROTINE BIOSYNTHESIS PROTEIN O"/>
    <property type="match status" value="1"/>
</dbReference>
<reference evidence="3" key="1">
    <citation type="submission" date="2020-11" db="EMBL/GenBank/DDBJ databases">
        <authorList>
            <consortium name="DOE Joint Genome Institute"/>
            <person name="Ahrendt S."/>
            <person name="Riley R."/>
            <person name="Andreopoulos W."/>
            <person name="Labutti K."/>
            <person name="Pangilinan J."/>
            <person name="Ruiz-Duenas F.J."/>
            <person name="Barrasa J.M."/>
            <person name="Sanchez-Garcia M."/>
            <person name="Camarero S."/>
            <person name="Miyauchi S."/>
            <person name="Serrano A."/>
            <person name="Linde D."/>
            <person name="Babiker R."/>
            <person name="Drula E."/>
            <person name="Ayuso-Fernandez I."/>
            <person name="Pacheco R."/>
            <person name="Padilla G."/>
            <person name="Ferreira P."/>
            <person name="Barriuso J."/>
            <person name="Kellner H."/>
            <person name="Castanera R."/>
            <person name="Alfaro M."/>
            <person name="Ramirez L."/>
            <person name="Pisabarro A.G."/>
            <person name="Kuo A."/>
            <person name="Tritt A."/>
            <person name="Lipzen A."/>
            <person name="He G."/>
            <person name="Yan M."/>
            <person name="Ng V."/>
            <person name="Cullen D."/>
            <person name="Martin F."/>
            <person name="Rosso M.-N."/>
            <person name="Henrissat B."/>
            <person name="Hibbett D."/>
            <person name="Martinez A.T."/>
            <person name="Grigoriev I.V."/>
        </authorList>
    </citation>
    <scope>NUCLEOTIDE SEQUENCE</scope>
    <source>
        <strain evidence="3">CIRM-BRFM 674</strain>
    </source>
</reference>
<evidence type="ECO:0000256" key="2">
    <source>
        <dbReference type="ARBA" id="ARBA00035112"/>
    </source>
</evidence>
<accession>A0A9P5YZ12</accession>
<comment type="caution">
    <text evidence="3">The sequence shown here is derived from an EMBL/GenBank/DDBJ whole genome shotgun (WGS) entry which is preliminary data.</text>
</comment>
<organism evidence="3 4">
    <name type="scientific">Pholiota conissans</name>
    <dbReference type="NCBI Taxonomy" id="109636"/>
    <lineage>
        <taxon>Eukaryota</taxon>
        <taxon>Fungi</taxon>
        <taxon>Dikarya</taxon>
        <taxon>Basidiomycota</taxon>
        <taxon>Agaricomycotina</taxon>
        <taxon>Agaricomycetes</taxon>
        <taxon>Agaricomycetidae</taxon>
        <taxon>Agaricales</taxon>
        <taxon>Agaricineae</taxon>
        <taxon>Strophariaceae</taxon>
        <taxon>Pholiota</taxon>
    </lineage>
</organism>
<dbReference type="InterPro" id="IPR021765">
    <property type="entry name" value="UstYa-like"/>
</dbReference>
<evidence type="ECO:0000313" key="4">
    <source>
        <dbReference type="Proteomes" id="UP000807469"/>
    </source>
</evidence>
<dbReference type="OrthoDB" id="3687641at2759"/>
<evidence type="ECO:0008006" key="5">
    <source>
        <dbReference type="Google" id="ProtNLM"/>
    </source>
</evidence>
<dbReference type="EMBL" id="MU155266">
    <property type="protein sequence ID" value="KAF9477270.1"/>
    <property type="molecule type" value="Genomic_DNA"/>
</dbReference>
<comment type="similarity">
    <text evidence="2">Belongs to the ustYa family.</text>
</comment>
<evidence type="ECO:0000313" key="3">
    <source>
        <dbReference type="EMBL" id="KAF9477270.1"/>
    </source>
</evidence>
<dbReference type="Proteomes" id="UP000807469">
    <property type="component" value="Unassembled WGS sequence"/>
</dbReference>
<evidence type="ECO:0000256" key="1">
    <source>
        <dbReference type="ARBA" id="ARBA00004685"/>
    </source>
</evidence>
<comment type="pathway">
    <text evidence="1">Mycotoxin biosynthesis.</text>
</comment>
<dbReference type="PANTHER" id="PTHR33365">
    <property type="entry name" value="YALI0B05434P"/>
    <property type="match status" value="1"/>
</dbReference>
<dbReference type="Pfam" id="PF11807">
    <property type="entry name" value="UstYa"/>
    <property type="match status" value="1"/>
</dbReference>
<protein>
    <recommendedName>
        <fullName evidence="5">Tat pathway signal sequence</fullName>
    </recommendedName>
</protein>
<keyword evidence="4" id="KW-1185">Reference proteome</keyword>
<proteinExistence type="inferred from homology"/>